<keyword evidence="3" id="KW-1185">Reference proteome</keyword>
<evidence type="ECO:0000313" key="2">
    <source>
        <dbReference type="EMBL" id="RZC72933.1"/>
    </source>
</evidence>
<keyword evidence="1" id="KW-0812">Transmembrane</keyword>
<keyword evidence="1" id="KW-1133">Transmembrane helix</keyword>
<protein>
    <submittedName>
        <fullName evidence="2">Uncharacterized protein</fullName>
    </submittedName>
</protein>
<dbReference type="AlphaFoldDB" id="A0A4Y7KHW7"/>
<sequence>MLLSSSTLIEYKNLAFQIGLSILLTLILTMLQLPIRFLEGLNTKSGFRPAIRRPSDNNTSHWFFCFLDYCKLKKKNVV</sequence>
<gene>
    <name evidence="2" type="ORF">C5167_048418</name>
</gene>
<evidence type="ECO:0000256" key="1">
    <source>
        <dbReference type="SAM" id="Phobius"/>
    </source>
</evidence>
<dbReference type="EMBL" id="CM010722">
    <property type="protein sequence ID" value="RZC72933.1"/>
    <property type="molecule type" value="Genomic_DNA"/>
</dbReference>
<organism evidence="2 3">
    <name type="scientific">Papaver somniferum</name>
    <name type="common">Opium poppy</name>
    <dbReference type="NCBI Taxonomy" id="3469"/>
    <lineage>
        <taxon>Eukaryota</taxon>
        <taxon>Viridiplantae</taxon>
        <taxon>Streptophyta</taxon>
        <taxon>Embryophyta</taxon>
        <taxon>Tracheophyta</taxon>
        <taxon>Spermatophyta</taxon>
        <taxon>Magnoliopsida</taxon>
        <taxon>Ranunculales</taxon>
        <taxon>Papaveraceae</taxon>
        <taxon>Papaveroideae</taxon>
        <taxon>Papaver</taxon>
    </lineage>
</organism>
<reference evidence="2 3" key="1">
    <citation type="journal article" date="2018" name="Science">
        <title>The opium poppy genome and morphinan production.</title>
        <authorList>
            <person name="Guo L."/>
            <person name="Winzer T."/>
            <person name="Yang X."/>
            <person name="Li Y."/>
            <person name="Ning Z."/>
            <person name="He Z."/>
            <person name="Teodor R."/>
            <person name="Lu Y."/>
            <person name="Bowser T.A."/>
            <person name="Graham I.A."/>
            <person name="Ye K."/>
        </authorList>
    </citation>
    <scope>NUCLEOTIDE SEQUENCE [LARGE SCALE GENOMIC DNA]</scope>
    <source>
        <strain evidence="3">cv. HN1</strain>
        <tissue evidence="2">Leaves</tissue>
    </source>
</reference>
<keyword evidence="1" id="KW-0472">Membrane</keyword>
<dbReference type="Proteomes" id="UP000316621">
    <property type="component" value="Chromosome 8"/>
</dbReference>
<proteinExistence type="predicted"/>
<dbReference type="Gramene" id="RZC72933">
    <property type="protein sequence ID" value="RZC72933"/>
    <property type="gene ID" value="C5167_048418"/>
</dbReference>
<name>A0A4Y7KHW7_PAPSO</name>
<accession>A0A4Y7KHW7</accession>
<feature type="transmembrane region" description="Helical" evidence="1">
    <location>
        <begin position="14"/>
        <end position="35"/>
    </location>
</feature>
<evidence type="ECO:0000313" key="3">
    <source>
        <dbReference type="Proteomes" id="UP000316621"/>
    </source>
</evidence>